<feature type="non-terminal residue" evidence="1">
    <location>
        <position position="49"/>
    </location>
</feature>
<reference evidence="1" key="1">
    <citation type="submission" date="2021-02" db="EMBL/GenBank/DDBJ databases">
        <authorList>
            <person name="Nowell W R."/>
        </authorList>
    </citation>
    <scope>NUCLEOTIDE SEQUENCE</scope>
</reference>
<dbReference type="AlphaFoldDB" id="A0A8S2Y943"/>
<dbReference type="EMBL" id="CAJOBI010091033">
    <property type="protein sequence ID" value="CAF4542325.1"/>
    <property type="molecule type" value="Genomic_DNA"/>
</dbReference>
<evidence type="ECO:0000313" key="2">
    <source>
        <dbReference type="Proteomes" id="UP000676336"/>
    </source>
</evidence>
<sequence length="49" mass="5589">LPPPPRSQNPTLEKIIGDHHGREDLSLRSMKLTNADMEIVAYYGILRNM</sequence>
<protein>
    <submittedName>
        <fullName evidence="1">Uncharacterized protein</fullName>
    </submittedName>
</protein>
<gene>
    <name evidence="1" type="ORF">SMN809_LOCUS36674</name>
</gene>
<evidence type="ECO:0000313" key="1">
    <source>
        <dbReference type="EMBL" id="CAF4542325.1"/>
    </source>
</evidence>
<organism evidence="1 2">
    <name type="scientific">Rotaria magnacalcarata</name>
    <dbReference type="NCBI Taxonomy" id="392030"/>
    <lineage>
        <taxon>Eukaryota</taxon>
        <taxon>Metazoa</taxon>
        <taxon>Spiralia</taxon>
        <taxon>Gnathifera</taxon>
        <taxon>Rotifera</taxon>
        <taxon>Eurotatoria</taxon>
        <taxon>Bdelloidea</taxon>
        <taxon>Philodinida</taxon>
        <taxon>Philodinidae</taxon>
        <taxon>Rotaria</taxon>
    </lineage>
</organism>
<feature type="non-terminal residue" evidence="1">
    <location>
        <position position="1"/>
    </location>
</feature>
<comment type="caution">
    <text evidence="1">The sequence shown here is derived from an EMBL/GenBank/DDBJ whole genome shotgun (WGS) entry which is preliminary data.</text>
</comment>
<accession>A0A8S2Y943</accession>
<name>A0A8S2Y943_9BILA</name>
<dbReference type="Proteomes" id="UP000676336">
    <property type="component" value="Unassembled WGS sequence"/>
</dbReference>
<proteinExistence type="predicted"/>